<comment type="cofactor">
    <cofactor evidence="1">
        <name>Fe(2+)</name>
        <dbReference type="ChEBI" id="CHEBI:29033"/>
    </cofactor>
</comment>
<reference evidence="2 3" key="1">
    <citation type="submission" date="2021-11" db="EMBL/GenBank/DDBJ databases">
        <title>Genomic of Niabella pedocola.</title>
        <authorList>
            <person name="Wu T."/>
        </authorList>
    </citation>
    <scope>NUCLEOTIDE SEQUENCE [LARGE SCALE GENOMIC DNA]</scope>
    <source>
        <strain evidence="2 3">JCM 31011</strain>
    </source>
</reference>
<comment type="caution">
    <text evidence="2">The sequence shown here is derived from an EMBL/GenBank/DDBJ whole genome shotgun (WGS) entry which is preliminary data.</text>
</comment>
<dbReference type="EMBL" id="JAJNEC010000005">
    <property type="protein sequence ID" value="MCD2424776.1"/>
    <property type="molecule type" value="Genomic_DNA"/>
</dbReference>
<gene>
    <name evidence="2" type="ORF">LQ567_18485</name>
</gene>
<dbReference type="InterPro" id="IPR008775">
    <property type="entry name" value="Phytyl_CoA_dOase-like"/>
</dbReference>
<keyword evidence="3" id="KW-1185">Reference proteome</keyword>
<evidence type="ECO:0000313" key="3">
    <source>
        <dbReference type="Proteomes" id="UP001199816"/>
    </source>
</evidence>
<organism evidence="2 3">
    <name type="scientific">Niabella pedocola</name>
    <dbReference type="NCBI Taxonomy" id="1752077"/>
    <lineage>
        <taxon>Bacteria</taxon>
        <taxon>Pseudomonadati</taxon>
        <taxon>Bacteroidota</taxon>
        <taxon>Chitinophagia</taxon>
        <taxon>Chitinophagales</taxon>
        <taxon>Chitinophagaceae</taxon>
        <taxon>Niabella</taxon>
    </lineage>
</organism>
<proteinExistence type="predicted"/>
<dbReference type="SUPFAM" id="SSF51197">
    <property type="entry name" value="Clavaminate synthase-like"/>
    <property type="match status" value="1"/>
</dbReference>
<dbReference type="RefSeq" id="WP_231006985.1">
    <property type="nucleotide sequence ID" value="NZ_JAJNEC010000005.1"/>
</dbReference>
<sequence>MNSITKEVFDMGYTAIDALFPKRQISNLECELFNLSVFDFQCASANLLCYSSVAGMASDPLVMDLVKSLSGTELFPVRALVLDKTKEMNWQLPWHQDLKIAVQQKTNAAGYTNWSLEADVWHVQPPVQVLERLITIRIHFDSCTEENGAMHIIPGSHRKGILSSEQISKITESVEHKTVSMKSNGIMLMRPLLLHDSPASCSNIRRRILQIEYGFDLNNGINWL</sequence>
<accession>A0ABS8PXX2</accession>
<dbReference type="PANTHER" id="PTHR20883">
    <property type="entry name" value="PHYTANOYL-COA DIOXYGENASE DOMAIN CONTAINING 1"/>
    <property type="match status" value="1"/>
</dbReference>
<evidence type="ECO:0000313" key="2">
    <source>
        <dbReference type="EMBL" id="MCD2424776.1"/>
    </source>
</evidence>
<dbReference type="Proteomes" id="UP001199816">
    <property type="component" value="Unassembled WGS sequence"/>
</dbReference>
<dbReference type="Pfam" id="PF05721">
    <property type="entry name" value="PhyH"/>
    <property type="match status" value="1"/>
</dbReference>
<protein>
    <submittedName>
        <fullName evidence="2">Phytanoyl-CoA dioxygenase family protein</fullName>
    </submittedName>
</protein>
<name>A0ABS8PXX2_9BACT</name>
<dbReference type="Gene3D" id="2.60.120.620">
    <property type="entry name" value="q2cbj1_9rhob like domain"/>
    <property type="match status" value="1"/>
</dbReference>
<dbReference type="PANTHER" id="PTHR20883:SF48">
    <property type="entry name" value="ECTOINE DIOXYGENASE"/>
    <property type="match status" value="1"/>
</dbReference>
<keyword evidence="2" id="KW-0560">Oxidoreductase</keyword>
<evidence type="ECO:0000256" key="1">
    <source>
        <dbReference type="ARBA" id="ARBA00001954"/>
    </source>
</evidence>
<keyword evidence="2" id="KW-0223">Dioxygenase</keyword>
<dbReference type="GO" id="GO:0051213">
    <property type="term" value="F:dioxygenase activity"/>
    <property type="evidence" value="ECO:0007669"/>
    <property type="project" value="UniProtKB-KW"/>
</dbReference>